<dbReference type="KEGG" id="acry:AC20117_18480"/>
<dbReference type="AlphaFoldDB" id="A0A1H1GMI6"/>
<evidence type="ECO:0000259" key="9">
    <source>
        <dbReference type="Pfam" id="PF13579"/>
    </source>
</evidence>
<dbReference type="PANTHER" id="PTHR45947">
    <property type="entry name" value="SULFOQUINOVOSYL TRANSFERASE SQD2"/>
    <property type="match status" value="1"/>
</dbReference>
<comment type="catalytic activity">
    <reaction evidence="6">
        <text>1D-myo-inositol 3-phosphate + UDP-N-acetyl-alpha-D-glucosamine = 1D-myo-inositol 2-acetamido-2-deoxy-alpha-D-glucopyranoside 3-phosphate + UDP + H(+)</text>
        <dbReference type="Rhea" id="RHEA:26188"/>
        <dbReference type="ChEBI" id="CHEBI:15378"/>
        <dbReference type="ChEBI" id="CHEBI:57705"/>
        <dbReference type="ChEBI" id="CHEBI:58223"/>
        <dbReference type="ChEBI" id="CHEBI:58401"/>
        <dbReference type="ChEBI" id="CHEBI:58892"/>
        <dbReference type="EC" id="2.4.1.250"/>
    </reaction>
</comment>
<evidence type="ECO:0000256" key="1">
    <source>
        <dbReference type="ARBA" id="ARBA00008449"/>
    </source>
</evidence>
<keyword evidence="2" id="KW-0328">Glycosyltransferase</keyword>
<organism evidence="10 11">
    <name type="scientific">Crystallibacter crystallopoietes</name>
    <dbReference type="NCBI Taxonomy" id="37928"/>
    <lineage>
        <taxon>Bacteria</taxon>
        <taxon>Bacillati</taxon>
        <taxon>Actinomycetota</taxon>
        <taxon>Actinomycetes</taxon>
        <taxon>Micrococcales</taxon>
        <taxon>Micrococcaceae</taxon>
        <taxon>Crystallibacter</taxon>
    </lineage>
</organism>
<keyword evidence="11" id="KW-1185">Reference proteome</keyword>
<dbReference type="Pfam" id="PF13579">
    <property type="entry name" value="Glyco_trans_4_4"/>
    <property type="match status" value="1"/>
</dbReference>
<evidence type="ECO:0000256" key="2">
    <source>
        <dbReference type="ARBA" id="ARBA00022676"/>
    </source>
</evidence>
<comment type="similarity">
    <text evidence="1">Belongs to the glycosyltransferase group 1 family. MshA subfamily.</text>
</comment>
<dbReference type="Pfam" id="PF00534">
    <property type="entry name" value="Glycos_transf_1"/>
    <property type="match status" value="1"/>
</dbReference>
<feature type="domain" description="Glycosyltransferase subfamily 4-like N-terminal" evidence="9">
    <location>
        <begin position="26"/>
        <end position="201"/>
    </location>
</feature>
<evidence type="ECO:0000256" key="4">
    <source>
        <dbReference type="ARBA" id="ARBA00022723"/>
    </source>
</evidence>
<dbReference type="InterPro" id="IPR050194">
    <property type="entry name" value="Glycosyltransferase_grp1"/>
</dbReference>
<dbReference type="InterPro" id="IPR017814">
    <property type="entry name" value="Mycothiol_biosynthesis_MshA"/>
</dbReference>
<evidence type="ECO:0000256" key="6">
    <source>
        <dbReference type="ARBA" id="ARBA00048131"/>
    </source>
</evidence>
<dbReference type="NCBIfam" id="TIGR03449">
    <property type="entry name" value="mycothiol_MshA"/>
    <property type="match status" value="1"/>
</dbReference>
<sequence length="410" mass="43938">MRTLRRIAVLSLHTSPLAVPGGGDAGGMNVYVRAVSRELIAMGAQVDVFTRSTVEDQEPVEYPRPGARVIHLPGAPADTVAKEELPRLLPRLEAELRRFTAADNGGPYDVIHSHYWLSGAVGLQLQHDWRVPLVHSMHTLAKVKNRHLQSGESPEPQIRITGEQDIADGAARLIANTLTEATELKELYGTAGDKIDVVPPGVDLSNFTPEGRDEARRSAGIAPDVFHICFAGRIQALKGPQVLVNAAARLKELCPDMRLQITVIGEASGTSKLELGPLIHQLGLEETVRLLPPVGAAELAEHFRSADVVAVPSYSESFGLVALEAQACGTPVVATNVGGLPSAVSHGVTGLLVDGHAAQDWASALRELYEYPDFRRRLGASASIHAAAFGWEQTAALTAHSYQHAVDHFA</sequence>
<evidence type="ECO:0000259" key="8">
    <source>
        <dbReference type="Pfam" id="PF00534"/>
    </source>
</evidence>
<keyword evidence="4" id="KW-0479">Metal-binding</keyword>
<keyword evidence="3 10" id="KW-0808">Transferase</keyword>
<feature type="domain" description="Glycosyl transferase family 1" evidence="8">
    <location>
        <begin position="212"/>
        <end position="382"/>
    </location>
</feature>
<evidence type="ECO:0000313" key="11">
    <source>
        <dbReference type="Proteomes" id="UP000181917"/>
    </source>
</evidence>
<dbReference type="GO" id="GO:0046872">
    <property type="term" value="F:metal ion binding"/>
    <property type="evidence" value="ECO:0007669"/>
    <property type="project" value="UniProtKB-KW"/>
</dbReference>
<keyword evidence="5" id="KW-0460">Magnesium</keyword>
<evidence type="ECO:0000313" key="10">
    <source>
        <dbReference type="EMBL" id="SDR14369.1"/>
    </source>
</evidence>
<dbReference type="GO" id="GO:0010125">
    <property type="term" value="P:mycothiol biosynthetic process"/>
    <property type="evidence" value="ECO:0007669"/>
    <property type="project" value="UniProtKB-UniRule"/>
</dbReference>
<gene>
    <name evidence="10" type="ORF">SAMN04489742_4179</name>
</gene>
<dbReference type="GO" id="GO:0102710">
    <property type="term" value="F:D-inositol-3-phosphate glycosyltransferase activity"/>
    <property type="evidence" value="ECO:0007669"/>
    <property type="project" value="UniProtKB-EC"/>
</dbReference>
<dbReference type="EMBL" id="FNKH01000002">
    <property type="protein sequence ID" value="SDR14369.1"/>
    <property type="molecule type" value="Genomic_DNA"/>
</dbReference>
<dbReference type="STRING" id="37928.SAMN04489742_4179"/>
<dbReference type="InterPro" id="IPR028098">
    <property type="entry name" value="Glyco_trans_4-like_N"/>
</dbReference>
<evidence type="ECO:0000256" key="5">
    <source>
        <dbReference type="ARBA" id="ARBA00022842"/>
    </source>
</evidence>
<dbReference type="Proteomes" id="UP000181917">
    <property type="component" value="Unassembled WGS sequence"/>
</dbReference>
<dbReference type="InterPro" id="IPR001296">
    <property type="entry name" value="Glyco_trans_1"/>
</dbReference>
<evidence type="ECO:0000256" key="3">
    <source>
        <dbReference type="ARBA" id="ARBA00022679"/>
    </source>
</evidence>
<proteinExistence type="inferred from homology"/>
<dbReference type="SUPFAM" id="SSF53756">
    <property type="entry name" value="UDP-Glycosyltransferase/glycogen phosphorylase"/>
    <property type="match status" value="1"/>
</dbReference>
<dbReference type="Gene3D" id="3.40.50.2000">
    <property type="entry name" value="Glycogen Phosphorylase B"/>
    <property type="match status" value="2"/>
</dbReference>
<evidence type="ECO:0000256" key="7">
    <source>
        <dbReference type="NCBIfam" id="TIGR03449"/>
    </source>
</evidence>
<reference evidence="10 11" key="1">
    <citation type="submission" date="2016-10" db="EMBL/GenBank/DDBJ databases">
        <authorList>
            <person name="de Groot N.N."/>
        </authorList>
    </citation>
    <scope>NUCLEOTIDE SEQUENCE [LARGE SCALE GENOMIC DNA]</scope>
    <source>
        <strain evidence="10 11">DSM 20117</strain>
    </source>
</reference>
<dbReference type="OrthoDB" id="9810929at2"/>
<name>A0A1H1GMI6_9MICC</name>
<dbReference type="RefSeq" id="WP_074702412.1">
    <property type="nucleotide sequence ID" value="NZ_CP018863.1"/>
</dbReference>
<accession>A0A1H1GMI6</accession>
<dbReference type="EC" id="2.4.1.250" evidence="7"/>
<dbReference type="PANTHER" id="PTHR45947:SF3">
    <property type="entry name" value="SULFOQUINOVOSYL TRANSFERASE SQD2"/>
    <property type="match status" value="1"/>
</dbReference>
<protein>
    <recommendedName>
        <fullName evidence="7">D-inositol-3-phosphate glycosyltransferase</fullName>
        <ecNumber evidence="7">2.4.1.250</ecNumber>
    </recommendedName>
</protein>
<dbReference type="GO" id="GO:0008375">
    <property type="term" value="F:acetylglucosaminyltransferase activity"/>
    <property type="evidence" value="ECO:0007669"/>
    <property type="project" value="InterPro"/>
</dbReference>